<reference evidence="2" key="1">
    <citation type="submission" date="2019-11" db="EMBL/GenBank/DDBJ databases">
        <title>Spread of Macrolides and rifampicin resistant Rhodococcus equi in clinical isolates in the USA.</title>
        <authorList>
            <person name="Alvarez-Narvaez S."/>
            <person name="Huber L."/>
            <person name="Cohen N.D."/>
            <person name="Slovis N."/>
            <person name="Greiter M."/>
            <person name="Giguere S."/>
            <person name="Hart K."/>
        </authorList>
    </citation>
    <scope>NUCLEOTIDE SEQUENCE</scope>
    <source>
        <strain evidence="2">Lh_17</strain>
    </source>
</reference>
<gene>
    <name evidence="2" type="ORF">GS441_25130</name>
    <name evidence="3" type="ORF">GS882_16095</name>
    <name evidence="4" type="ORF">GS947_16455</name>
</gene>
<keyword evidence="1" id="KW-0812">Transmembrane</keyword>
<evidence type="ECO:0000313" key="4">
    <source>
        <dbReference type="EMBL" id="NKW43152.1"/>
    </source>
</evidence>
<proteinExistence type="predicted"/>
<evidence type="ECO:0000313" key="2">
    <source>
        <dbReference type="EMBL" id="MBM4568574.1"/>
    </source>
</evidence>
<feature type="transmembrane region" description="Helical" evidence="1">
    <location>
        <begin position="78"/>
        <end position="101"/>
    </location>
</feature>
<dbReference type="Proteomes" id="UP000603463">
    <property type="component" value="Unassembled WGS sequence"/>
</dbReference>
<dbReference type="InterPro" id="IPR021215">
    <property type="entry name" value="DUF2752"/>
</dbReference>
<feature type="transmembrane region" description="Helical" evidence="1">
    <location>
        <begin position="12"/>
        <end position="31"/>
    </location>
</feature>
<protein>
    <submittedName>
        <fullName evidence="3">DUF2752 domain-containing protein</fullName>
    </submittedName>
</protein>
<dbReference type="Proteomes" id="UP000608063">
    <property type="component" value="Unassembled WGS sequence"/>
</dbReference>
<keyword evidence="1" id="KW-1133">Transmembrane helix</keyword>
<dbReference type="EMBL" id="WVDC01000007">
    <property type="protein sequence ID" value="NKW43152.1"/>
    <property type="molecule type" value="Genomic_DNA"/>
</dbReference>
<dbReference type="Proteomes" id="UP000808906">
    <property type="component" value="Unassembled WGS sequence"/>
</dbReference>
<evidence type="ECO:0000313" key="3">
    <source>
        <dbReference type="EMBL" id="NKT79629.1"/>
    </source>
</evidence>
<dbReference type="Pfam" id="PF10825">
    <property type="entry name" value="DUF2752"/>
    <property type="match status" value="1"/>
</dbReference>
<reference evidence="3" key="2">
    <citation type="journal article" date="2020" name="Environ. Microbiol.">
        <title>The novel and transferable erm(51) gene confers Macrolides, Lincosamides, and Streptogramins B (MLSB) resistance to clonal Rhodococcus equi in the environment.</title>
        <authorList>
            <person name="Huber L."/>
            <person name="Giguere S."/>
            <person name="Slovis N.M."/>
            <person name="Alvarez-Narvaez S."/>
            <person name="Hart K.A."/>
            <person name="Greiter M."/>
            <person name="Morris E.R.A."/>
            <person name="Cohen N.D."/>
        </authorList>
    </citation>
    <scope>NUCLEOTIDE SEQUENCE</scope>
    <source>
        <strain evidence="3">Lh_116_1</strain>
        <strain evidence="4">Lh_16_1</strain>
    </source>
</reference>
<comment type="caution">
    <text evidence="3">The sequence shown here is derived from an EMBL/GenBank/DDBJ whole genome shotgun (WGS) entry which is preliminary data.</text>
</comment>
<organism evidence="3 5">
    <name type="scientific">Rhodococcus hoagii</name>
    <name type="common">Corynebacterium equii</name>
    <dbReference type="NCBI Taxonomy" id="43767"/>
    <lineage>
        <taxon>Bacteria</taxon>
        <taxon>Bacillati</taxon>
        <taxon>Actinomycetota</taxon>
        <taxon>Actinomycetes</taxon>
        <taxon>Mycobacteriales</taxon>
        <taxon>Nocardiaceae</taxon>
        <taxon>Prescottella</taxon>
    </lineage>
</organism>
<evidence type="ECO:0000256" key="1">
    <source>
        <dbReference type="SAM" id="Phobius"/>
    </source>
</evidence>
<evidence type="ECO:0000313" key="5">
    <source>
        <dbReference type="Proteomes" id="UP000603463"/>
    </source>
</evidence>
<dbReference type="EMBL" id="WUXR01000021">
    <property type="protein sequence ID" value="MBM4568574.1"/>
    <property type="molecule type" value="Genomic_DNA"/>
</dbReference>
<accession>A0A9Q2UYM1</accession>
<dbReference type="AlphaFoldDB" id="A0A9Q2UYM1"/>
<feature type="transmembrane region" description="Helical" evidence="1">
    <location>
        <begin position="113"/>
        <end position="129"/>
    </location>
</feature>
<keyword evidence="1" id="KW-0472">Membrane</keyword>
<name>A0A9Q2UYM1_RHOHA</name>
<sequence length="142" mass="15104">MTVPPAHRGLRRLAAPAAVAAAAFAVCGFVVRANPTVPGGPIPTCPTQALLGLDCPLCGSSRMLYALLHFDVPGALRYNAVGVAAAVVLVVAYVVWVFRSVRGRRRESTRRPGWVPVAVGSTLAVWFVVRNLPFEPFTGLRV</sequence>
<dbReference type="EMBL" id="WVBC01000030">
    <property type="protein sequence ID" value="NKT79629.1"/>
    <property type="molecule type" value="Genomic_DNA"/>
</dbReference>
<dbReference type="RefSeq" id="WP_084962464.1">
    <property type="nucleotide sequence ID" value="NZ_AP024198.1"/>
</dbReference>